<keyword evidence="2" id="KW-0106">Calcium</keyword>
<dbReference type="PROSITE" id="PS50119">
    <property type="entry name" value="ZF_BBOX"/>
    <property type="match status" value="2"/>
</dbReference>
<dbReference type="CDD" id="cd19757">
    <property type="entry name" value="Bbox1"/>
    <property type="match status" value="1"/>
</dbReference>
<dbReference type="Pfam" id="PF22586">
    <property type="entry name" value="ANCHR-like_BBOX"/>
    <property type="match status" value="1"/>
</dbReference>
<dbReference type="GO" id="GO:0005509">
    <property type="term" value="F:calcium ion binding"/>
    <property type="evidence" value="ECO:0007669"/>
    <property type="project" value="InterPro"/>
</dbReference>
<evidence type="ECO:0000313" key="6">
    <source>
        <dbReference type="EMBL" id="KAF0700036.1"/>
    </source>
</evidence>
<dbReference type="Gene3D" id="1.20.5.190">
    <property type="match status" value="1"/>
</dbReference>
<feature type="domain" description="EF-hand" evidence="5">
    <location>
        <begin position="1387"/>
        <end position="1422"/>
    </location>
</feature>
<keyword evidence="3" id="KW-0479">Metal-binding</keyword>
<dbReference type="SMART" id="SM00054">
    <property type="entry name" value="EFh"/>
    <property type="match status" value="4"/>
</dbReference>
<feature type="domain" description="B box-type" evidence="4">
    <location>
        <begin position="1184"/>
        <end position="1230"/>
    </location>
</feature>
<dbReference type="Pfam" id="PF13499">
    <property type="entry name" value="EF-hand_7"/>
    <property type="match status" value="2"/>
</dbReference>
<dbReference type="EMBL" id="CAADRA010005162">
    <property type="protein sequence ID" value="VFT86302.1"/>
    <property type="molecule type" value="Genomic_DNA"/>
</dbReference>
<sequence>MYSQNKSIFYGDTPKSEETAVQLPHYAETLLPHDGELRKDSAHVPGSKIHMVRMLQHQHKAIVVPVNPPRKSNQPEMPLQITTKKKTREGQVELQVKHTIDSRRKVYGVAPKPTLKTKSKLRVMPEVDKLKAALRHDESQIQDTMHRVGKNLPIQFLMESNHRDFALKMAAETVWRILVANWRETQDMAFQKWLVVMLRERQLDHDRKRKQLELQAGLSRCLRISQTNLHRYMQRSLVQWHEEAARRTRVKNERMILMIQLAWRRKLSRHTVEHMKARHKNIREYNAAVAIQRRARGMKDRRRARFLAHEKLVRESAAAIQRSFRRYVVVQMHRREVKKVKVGKIQRVYRGLLGRRRAHRRRQWVHEATTSEYNVQARVAVDHVTTFICGVLAIQRCIHHHLARRHMRVASAALALRKQFFPSRSWTRYRAATLARALECMVASLELIGKQLAKRVRRRAATLAEKKRQRGATRIQRHIRGFVARVRVNARQMDAWLALDSQLPRCEKQPLEWDDFTSTQALQCLVNWRGKVHRWRCYNAVQIQRIFRGYRKRTRFVVRQGACGDLRQLLNRPVHRFLRLKKARRVRGRWRRHRHATLAKTMMAWKGIVQALKRIKSLRTSERQRHIAQWHFEKKQRRKMLHHWQSCMRLQQGRAFRAGRGKAFRELKVKTQTMATWKGGTKDSIVRDVVWRATALVDMARRWMQYAVISRKSKQLRAKIHTRIKADLVNHWVQLYILMQVNRALACSLDTRMHQRAHVRAWHAFVGRRKTIDERYKRLGSQYGVREWIETVSAVKFHRGQQEKARLFRLAHLITQWRTLKGILLAKEALRQCMDQFANKQKQLRTLVQWLDFVDEARDYHALHAKAQRLFSRTFKRKAFAEWYKLWCDTAGRRRIESAIKVQKTWRGKKGRRRFANIKALHRYKIAKRIEGGVDAPECTPDTVEEMLRTKIWVLLFAYLPWQRPSQAVRRAFATVATHWYLRRKIAFGICNATQLDTNKSVSLASALRLQARLPSVSVFWHGRGPENMSTRDPLKRISRRFTKVDMQFTTVPLTVEAFQPWTETFIRQCRHATATDIQAIMRGCLVRMRIYYKTQYRHRDVAIKIVWWFVRYCRQRRKKNATKLQRWYRRRKAQYAAWLRAKACMVDLRKPIQLIQRVLRHYFRRVQFWRARDERLATTELYPNAPLCMSCEAKVAMTKCTDCDEPYCDDCFATFHIQGARVNHRSVAIDFAAMHQNKCMCRRCHVRTTRRVCEECKMGLCILCFEKVHSMRSGLHDHKFRRPAKILHDPKRAKKKPLSELLCCDLAQDVITQHQWLTRSRRDAEIAAVDKVIRDAELRKNKLDEICKMLERPVLDAFQLFDPNHEGFIGLGELRLLLTQELCIPVTRKEIEAMAKQIDDNGDGKLAWNEILKWLAVQIVDGTFRGNIRGIRRRKMHVQKKIRKTKQRYREVKRKVGARIPHQAKKHYVPNFDHVLQLHPVDDFQRQKHVLYRFLKDEFALSWILDDIHDIELENQMRVFADVFVPRWNKGKLGYEYYYDGVSFTHNSTLYEQKWDEETTKYVFLNLETNQMHLVDPRKQEVLYAMAWDAFQEVDVDQSGDIDVNELYTLLTENLCEPMSMHDVIATMQTIDRDGTGSIDFDEFFAWYGSEYSQLQVRSVKHDSLKLALRTRRNAKKIASKGYNAGLEHGKSMLKSFKSRIDQRRLEKDCENADPETVELLHEGFEKHMIQKALMINRNDVAQSRDWLEQKKQEAEFDAAHKRDIARRRREEQLQVLRTIQKSTKSGVGKVVTAIKIMLFGEKRNHDAEVDFILRNLKQEIEGARAIVKEEQEA</sequence>
<dbReference type="Gene3D" id="1.10.238.10">
    <property type="entry name" value="EF-hand"/>
    <property type="match status" value="2"/>
</dbReference>
<keyword evidence="3" id="KW-0863">Zinc-finger</keyword>
<dbReference type="InterPro" id="IPR018247">
    <property type="entry name" value="EF_Hand_1_Ca_BS"/>
</dbReference>
<reference evidence="6" key="2">
    <citation type="submission" date="2019-06" db="EMBL/GenBank/DDBJ databases">
        <title>Genomics analysis of Aphanomyces spp. identifies a new class of oomycete effector associated with host adaptation.</title>
        <authorList>
            <person name="Gaulin E."/>
        </authorList>
    </citation>
    <scope>NUCLEOTIDE SEQUENCE</scope>
    <source>
        <strain evidence="6">CBS 578.67</strain>
    </source>
</reference>
<dbReference type="GO" id="GO:0008270">
    <property type="term" value="F:zinc ion binding"/>
    <property type="evidence" value="ECO:0007669"/>
    <property type="project" value="UniProtKB-KW"/>
</dbReference>
<keyword evidence="8" id="KW-1185">Reference proteome</keyword>
<dbReference type="PROSITE" id="PS50096">
    <property type="entry name" value="IQ"/>
    <property type="match status" value="6"/>
</dbReference>
<feature type="domain" description="B box-type" evidence="4">
    <location>
        <begin position="1237"/>
        <end position="1284"/>
    </location>
</feature>
<dbReference type="InterPro" id="IPR000315">
    <property type="entry name" value="Znf_B-box"/>
</dbReference>
<evidence type="ECO:0000256" key="2">
    <source>
        <dbReference type="ARBA" id="ARBA00022837"/>
    </source>
</evidence>
<dbReference type="PROSITE" id="PS50222">
    <property type="entry name" value="EF_HAND_2"/>
    <property type="match status" value="4"/>
</dbReference>
<keyword evidence="3" id="KW-0862">Zinc</keyword>
<dbReference type="OrthoDB" id="26525at2759"/>
<dbReference type="SMART" id="SM00015">
    <property type="entry name" value="IQ"/>
    <property type="match status" value="8"/>
</dbReference>
<dbReference type="PANTHER" id="PTHR23050">
    <property type="entry name" value="CALCIUM BINDING PROTEIN"/>
    <property type="match status" value="1"/>
</dbReference>
<dbReference type="InterPro" id="IPR000048">
    <property type="entry name" value="IQ_motif_EF-hand-BS"/>
</dbReference>
<organism evidence="7 8">
    <name type="scientific">Aphanomyces stellatus</name>
    <dbReference type="NCBI Taxonomy" id="120398"/>
    <lineage>
        <taxon>Eukaryota</taxon>
        <taxon>Sar</taxon>
        <taxon>Stramenopiles</taxon>
        <taxon>Oomycota</taxon>
        <taxon>Saprolegniomycetes</taxon>
        <taxon>Saprolegniales</taxon>
        <taxon>Verrucalvaceae</taxon>
        <taxon>Aphanomyces</taxon>
    </lineage>
</organism>
<evidence type="ECO:0000313" key="7">
    <source>
        <dbReference type="EMBL" id="VFT86302.1"/>
    </source>
</evidence>
<evidence type="ECO:0000259" key="5">
    <source>
        <dbReference type="PROSITE" id="PS50222"/>
    </source>
</evidence>
<name>A0A485KMU3_9STRA</name>
<dbReference type="Proteomes" id="UP000332933">
    <property type="component" value="Unassembled WGS sequence"/>
</dbReference>
<dbReference type="CDD" id="cd00051">
    <property type="entry name" value="EFh"/>
    <property type="match status" value="2"/>
</dbReference>
<accession>A0A485KMU3</accession>
<feature type="domain" description="EF-hand" evidence="5">
    <location>
        <begin position="1620"/>
        <end position="1655"/>
    </location>
</feature>
<dbReference type="Pfam" id="PF00612">
    <property type="entry name" value="IQ"/>
    <property type="match status" value="2"/>
</dbReference>
<dbReference type="InterPro" id="IPR002048">
    <property type="entry name" value="EF_hand_dom"/>
</dbReference>
<reference evidence="7 8" key="1">
    <citation type="submission" date="2019-03" db="EMBL/GenBank/DDBJ databases">
        <authorList>
            <person name="Gaulin E."/>
            <person name="Dumas B."/>
        </authorList>
    </citation>
    <scope>NUCLEOTIDE SEQUENCE [LARGE SCALE GENOMIC DNA]</scope>
    <source>
        <strain evidence="7">CBS 568.67</strain>
    </source>
</reference>
<dbReference type="PROSITE" id="PS00018">
    <property type="entry name" value="EF_HAND_1"/>
    <property type="match status" value="4"/>
</dbReference>
<keyword evidence="1" id="KW-0677">Repeat</keyword>
<evidence type="ECO:0000259" key="4">
    <source>
        <dbReference type="PROSITE" id="PS50119"/>
    </source>
</evidence>
<dbReference type="SUPFAM" id="SSF47473">
    <property type="entry name" value="EF-hand"/>
    <property type="match status" value="1"/>
</dbReference>
<evidence type="ECO:0000313" key="8">
    <source>
        <dbReference type="Proteomes" id="UP000332933"/>
    </source>
</evidence>
<evidence type="ECO:0000256" key="1">
    <source>
        <dbReference type="ARBA" id="ARBA00022737"/>
    </source>
</evidence>
<proteinExistence type="predicted"/>
<dbReference type="InterPro" id="IPR011992">
    <property type="entry name" value="EF-hand-dom_pair"/>
</dbReference>
<dbReference type="EMBL" id="VJMH01005141">
    <property type="protein sequence ID" value="KAF0700036.1"/>
    <property type="molecule type" value="Genomic_DNA"/>
</dbReference>
<feature type="domain" description="EF-hand" evidence="5">
    <location>
        <begin position="1583"/>
        <end position="1618"/>
    </location>
</feature>
<feature type="domain" description="EF-hand" evidence="5">
    <location>
        <begin position="1350"/>
        <end position="1385"/>
    </location>
</feature>
<evidence type="ECO:0000256" key="3">
    <source>
        <dbReference type="PROSITE-ProRule" id="PRU00024"/>
    </source>
</evidence>
<protein>
    <submittedName>
        <fullName evidence="7">Aste57867_9422 protein</fullName>
    </submittedName>
</protein>
<gene>
    <name evidence="7" type="primary">Aste57867_9422</name>
    <name evidence="6" type="ORF">As57867_009386</name>
    <name evidence="7" type="ORF">ASTE57867_9422</name>
</gene>
<dbReference type="InterPro" id="IPR050145">
    <property type="entry name" value="Centrin_CML-like"/>
</dbReference>